<keyword evidence="5" id="KW-0479">Metal-binding</keyword>
<dbReference type="Proteomes" id="UP000075884">
    <property type="component" value="Unassembled WGS sequence"/>
</dbReference>
<keyword evidence="7" id="KW-0539">Nucleus</keyword>
<comment type="similarity">
    <text evidence="3">Belongs to the HARBI1 family.</text>
</comment>
<dbReference type="EnsemblMetazoa" id="ADIR006765-RA">
    <property type="protein sequence ID" value="ADIR006765-PA"/>
    <property type="gene ID" value="ADIR006765"/>
</dbReference>
<dbReference type="AlphaFoldDB" id="A0A182NGJ2"/>
<keyword evidence="10" id="KW-1185">Reference proteome</keyword>
<name>A0A182NGJ2_9DIPT</name>
<reference evidence="9" key="2">
    <citation type="submission" date="2020-05" db="UniProtKB">
        <authorList>
            <consortium name="EnsemblMetazoa"/>
        </authorList>
    </citation>
    <scope>IDENTIFICATION</scope>
    <source>
        <strain evidence="9">WRAIR2</strain>
    </source>
</reference>
<dbReference type="InterPro" id="IPR027806">
    <property type="entry name" value="HARBI1_dom"/>
</dbReference>
<comment type="cofactor">
    <cofactor evidence="1">
        <name>a divalent metal cation</name>
        <dbReference type="ChEBI" id="CHEBI:60240"/>
    </cofactor>
</comment>
<dbReference type="PANTHER" id="PTHR22930:SF289">
    <property type="entry name" value="DDE TNP4 DOMAIN-CONTAINING PROTEIN-RELATED"/>
    <property type="match status" value="1"/>
</dbReference>
<evidence type="ECO:0000256" key="7">
    <source>
        <dbReference type="ARBA" id="ARBA00023242"/>
    </source>
</evidence>
<dbReference type="GO" id="GO:0016787">
    <property type="term" value="F:hydrolase activity"/>
    <property type="evidence" value="ECO:0007669"/>
    <property type="project" value="UniProtKB-KW"/>
</dbReference>
<evidence type="ECO:0000256" key="3">
    <source>
        <dbReference type="ARBA" id="ARBA00006958"/>
    </source>
</evidence>
<dbReference type="GO" id="GO:0046872">
    <property type="term" value="F:metal ion binding"/>
    <property type="evidence" value="ECO:0007669"/>
    <property type="project" value="UniProtKB-KW"/>
</dbReference>
<evidence type="ECO:0000256" key="4">
    <source>
        <dbReference type="ARBA" id="ARBA00022722"/>
    </source>
</evidence>
<proteinExistence type="inferred from homology"/>
<feature type="domain" description="DDE Tnp4" evidence="8">
    <location>
        <begin position="102"/>
        <end position="202"/>
    </location>
</feature>
<dbReference type="GO" id="GO:0005634">
    <property type="term" value="C:nucleus"/>
    <property type="evidence" value="ECO:0007669"/>
    <property type="project" value="UniProtKB-SubCell"/>
</dbReference>
<dbReference type="STRING" id="7168.A0A182NGJ2"/>
<accession>A0A182NGJ2</accession>
<organism evidence="9 10">
    <name type="scientific">Anopheles dirus</name>
    <dbReference type="NCBI Taxonomy" id="7168"/>
    <lineage>
        <taxon>Eukaryota</taxon>
        <taxon>Metazoa</taxon>
        <taxon>Ecdysozoa</taxon>
        <taxon>Arthropoda</taxon>
        <taxon>Hexapoda</taxon>
        <taxon>Insecta</taxon>
        <taxon>Pterygota</taxon>
        <taxon>Neoptera</taxon>
        <taxon>Endopterygota</taxon>
        <taxon>Diptera</taxon>
        <taxon>Nematocera</taxon>
        <taxon>Culicoidea</taxon>
        <taxon>Culicidae</taxon>
        <taxon>Anophelinae</taxon>
        <taxon>Anopheles</taxon>
    </lineage>
</organism>
<evidence type="ECO:0000256" key="2">
    <source>
        <dbReference type="ARBA" id="ARBA00004123"/>
    </source>
</evidence>
<dbReference type="PANTHER" id="PTHR22930">
    <property type="match status" value="1"/>
</dbReference>
<keyword evidence="6" id="KW-0378">Hydrolase</keyword>
<sequence>MEILDKISSFIAPKHNRGLSAEQKLAATLKFLAQGSYQQGVGNDFTVPMAQSTFSEMFDETLRILERELKQYITLEMTEEEKAEARRFFYSKSSIPGAVMAVDGTHIRMVAPHENPVLYFNRKGFYSLNALLICDHKNMIRYVNARYSGSNHDAFIFESSPASDSAYPNKPWLLKPLASSQPQSVEAEYNVNHAKGRVIIEKKLLVC</sequence>
<evidence type="ECO:0000313" key="10">
    <source>
        <dbReference type="Proteomes" id="UP000075884"/>
    </source>
</evidence>
<comment type="subcellular location">
    <subcellularLocation>
        <location evidence="2">Nucleus</location>
    </subcellularLocation>
</comment>
<dbReference type="InterPro" id="IPR045249">
    <property type="entry name" value="HARBI1-like"/>
</dbReference>
<reference evidence="10" key="1">
    <citation type="submission" date="2013-03" db="EMBL/GenBank/DDBJ databases">
        <title>The Genome Sequence of Anopheles dirus WRAIR2.</title>
        <authorList>
            <consortium name="The Broad Institute Genomics Platform"/>
            <person name="Neafsey D.E."/>
            <person name="Walton C."/>
            <person name="Walker B."/>
            <person name="Young S.K."/>
            <person name="Zeng Q."/>
            <person name="Gargeya S."/>
            <person name="Fitzgerald M."/>
            <person name="Haas B."/>
            <person name="Abouelleil A."/>
            <person name="Allen A.W."/>
            <person name="Alvarado L."/>
            <person name="Arachchi H.M."/>
            <person name="Berlin A.M."/>
            <person name="Chapman S.B."/>
            <person name="Gainer-Dewar J."/>
            <person name="Goldberg J."/>
            <person name="Griggs A."/>
            <person name="Gujja S."/>
            <person name="Hansen M."/>
            <person name="Howarth C."/>
            <person name="Imamovic A."/>
            <person name="Ireland A."/>
            <person name="Larimer J."/>
            <person name="McCowan C."/>
            <person name="Murphy C."/>
            <person name="Pearson M."/>
            <person name="Poon T.W."/>
            <person name="Priest M."/>
            <person name="Roberts A."/>
            <person name="Saif S."/>
            <person name="Shea T."/>
            <person name="Sisk P."/>
            <person name="Sykes S."/>
            <person name="Wortman J."/>
            <person name="Nusbaum C."/>
            <person name="Birren B."/>
        </authorList>
    </citation>
    <scope>NUCLEOTIDE SEQUENCE [LARGE SCALE GENOMIC DNA]</scope>
    <source>
        <strain evidence="10">WRAIR2</strain>
    </source>
</reference>
<evidence type="ECO:0000256" key="1">
    <source>
        <dbReference type="ARBA" id="ARBA00001968"/>
    </source>
</evidence>
<dbReference type="GO" id="GO:0004518">
    <property type="term" value="F:nuclease activity"/>
    <property type="evidence" value="ECO:0007669"/>
    <property type="project" value="UniProtKB-KW"/>
</dbReference>
<evidence type="ECO:0000256" key="6">
    <source>
        <dbReference type="ARBA" id="ARBA00022801"/>
    </source>
</evidence>
<dbReference type="VEuPathDB" id="VectorBase:ADIR006765"/>
<evidence type="ECO:0000259" key="8">
    <source>
        <dbReference type="Pfam" id="PF13359"/>
    </source>
</evidence>
<dbReference type="Pfam" id="PF13359">
    <property type="entry name" value="DDE_Tnp_4"/>
    <property type="match status" value="1"/>
</dbReference>
<keyword evidence="4" id="KW-0540">Nuclease</keyword>
<evidence type="ECO:0000256" key="5">
    <source>
        <dbReference type="ARBA" id="ARBA00022723"/>
    </source>
</evidence>
<protein>
    <submittedName>
        <fullName evidence="9">DDE Tnp4 domain-containing protein</fullName>
    </submittedName>
</protein>
<evidence type="ECO:0000313" key="9">
    <source>
        <dbReference type="EnsemblMetazoa" id="ADIR006765-PA"/>
    </source>
</evidence>